<dbReference type="Pfam" id="PF02618">
    <property type="entry name" value="YceG"/>
    <property type="match status" value="1"/>
</dbReference>
<name>A0A147F2F4_MICTE</name>
<protein>
    <recommendedName>
        <fullName evidence="7">Endolytic murein transglycosylase</fullName>
        <ecNumber evidence="7">4.2.2.29</ecNumber>
    </recommendedName>
    <alternativeName>
        <fullName evidence="7">Peptidoglycan lytic transglycosylase</fullName>
    </alternativeName>
    <alternativeName>
        <fullName evidence="7">Peptidoglycan polymerization terminase</fullName>
    </alternativeName>
</protein>
<dbReference type="PANTHER" id="PTHR30518:SF2">
    <property type="entry name" value="ENDOLYTIC MUREIN TRANSGLYCOSYLASE"/>
    <property type="match status" value="1"/>
</dbReference>
<keyword evidence="2 7" id="KW-0812">Transmembrane</keyword>
<evidence type="ECO:0000256" key="2">
    <source>
        <dbReference type="ARBA" id="ARBA00022692"/>
    </source>
</evidence>
<keyword evidence="4 7" id="KW-0472">Membrane</keyword>
<evidence type="ECO:0000256" key="6">
    <source>
        <dbReference type="ARBA" id="ARBA00023316"/>
    </source>
</evidence>
<dbReference type="GO" id="GO:0008932">
    <property type="term" value="F:lytic endotransglycosylase activity"/>
    <property type="evidence" value="ECO:0007669"/>
    <property type="project" value="UniProtKB-UniRule"/>
</dbReference>
<comment type="subcellular location">
    <subcellularLocation>
        <location evidence="7">Cell membrane</location>
        <topology evidence="7">Single-pass membrane protein</topology>
    </subcellularLocation>
</comment>
<dbReference type="Gene3D" id="3.30.1490.480">
    <property type="entry name" value="Endolytic murein transglycosylase"/>
    <property type="match status" value="1"/>
</dbReference>
<comment type="function">
    <text evidence="7">Functions as a peptidoglycan terminase that cleaves nascent peptidoglycan strands endolytically to terminate their elongation.</text>
</comment>
<reference evidence="8 9" key="1">
    <citation type="journal article" date="2016" name="Front. Microbiol.">
        <title>Genomic Resource of Rice Seed Associated Bacteria.</title>
        <authorList>
            <person name="Midha S."/>
            <person name="Bansal K."/>
            <person name="Sharma S."/>
            <person name="Kumar N."/>
            <person name="Patil P.P."/>
            <person name="Chaudhry V."/>
            <person name="Patil P.B."/>
        </authorList>
    </citation>
    <scope>NUCLEOTIDE SEQUENCE [LARGE SCALE GENOMIC DNA]</scope>
    <source>
        <strain evidence="8 9">RSA3</strain>
    </source>
</reference>
<dbReference type="PATRIC" id="fig|2033.7.peg.1039"/>
<evidence type="ECO:0000256" key="5">
    <source>
        <dbReference type="ARBA" id="ARBA00023239"/>
    </source>
</evidence>
<sequence>MGAAAPRKPKKRRRAGGWIALGIVLVLIGGLVGGGFALWNTYGDRVQAFLGTGEPLDYEAGIANGEARVTIVAGDTGESVSPKMFDAGVTKASNSLYKYMVDNSVGFTFQPGVYKLQKQMTSEAVIAALRDPANRLDNSVQLREGLTLTQSLDVISEQTGIARADLDAAVADPSQYGVSASSLEGWIFPATYDFDEGVAAKDVIARMVQRTVQSLDQAGVPESDRERILIIASIIEREARNPDDFYKVSRVIENRLQPDNDETHGLLQMDSTAQYGVGEIGAGSSSSSENALTSDNPWNTYIHPGLPVGPIANAGDLAIDAAMHPVDGPWYYFTTVNLSTGETVFSATYADQLKAVDQFQQWCRDNPDGGC</sequence>
<dbReference type="PANTHER" id="PTHR30518">
    <property type="entry name" value="ENDOLYTIC MUREIN TRANSGLYCOSYLASE"/>
    <property type="match status" value="1"/>
</dbReference>
<evidence type="ECO:0000256" key="3">
    <source>
        <dbReference type="ARBA" id="ARBA00022989"/>
    </source>
</evidence>
<evidence type="ECO:0000256" key="1">
    <source>
        <dbReference type="ARBA" id="ARBA00022475"/>
    </source>
</evidence>
<dbReference type="GO" id="GO:0071555">
    <property type="term" value="P:cell wall organization"/>
    <property type="evidence" value="ECO:0007669"/>
    <property type="project" value="UniProtKB-KW"/>
</dbReference>
<dbReference type="Proteomes" id="UP000072189">
    <property type="component" value="Unassembled WGS sequence"/>
</dbReference>
<proteinExistence type="inferred from homology"/>
<dbReference type="GO" id="GO:0005886">
    <property type="term" value="C:plasma membrane"/>
    <property type="evidence" value="ECO:0007669"/>
    <property type="project" value="UniProtKB-SubCell"/>
</dbReference>
<dbReference type="EMBL" id="LDRV01000176">
    <property type="protein sequence ID" value="KTS03830.1"/>
    <property type="molecule type" value="Genomic_DNA"/>
</dbReference>
<evidence type="ECO:0000256" key="4">
    <source>
        <dbReference type="ARBA" id="ARBA00023136"/>
    </source>
</evidence>
<keyword evidence="5 7" id="KW-0456">Lyase</keyword>
<feature type="site" description="Important for catalytic activity" evidence="7">
    <location>
        <position position="238"/>
    </location>
</feature>
<dbReference type="HAMAP" id="MF_02065">
    <property type="entry name" value="MltG"/>
    <property type="match status" value="1"/>
</dbReference>
<dbReference type="NCBIfam" id="TIGR00247">
    <property type="entry name" value="endolytic transglycosylase MltG"/>
    <property type="match status" value="1"/>
</dbReference>
<dbReference type="InterPro" id="IPR003770">
    <property type="entry name" value="MLTG-like"/>
</dbReference>
<keyword evidence="3 7" id="KW-1133">Transmembrane helix</keyword>
<keyword evidence="6 7" id="KW-0961">Cell wall biogenesis/degradation</keyword>
<evidence type="ECO:0000313" key="9">
    <source>
        <dbReference type="Proteomes" id="UP000072189"/>
    </source>
</evidence>
<dbReference type="GO" id="GO:0009252">
    <property type="term" value="P:peptidoglycan biosynthetic process"/>
    <property type="evidence" value="ECO:0007669"/>
    <property type="project" value="UniProtKB-UniRule"/>
</dbReference>
<evidence type="ECO:0000256" key="7">
    <source>
        <dbReference type="HAMAP-Rule" id="MF_02065"/>
    </source>
</evidence>
<gene>
    <name evidence="7" type="primary">mltG</name>
    <name evidence="8" type="ORF">RSA3_18150</name>
</gene>
<feature type="transmembrane region" description="Helical" evidence="7">
    <location>
        <begin position="17"/>
        <end position="39"/>
    </location>
</feature>
<keyword evidence="1 7" id="KW-1003">Cell membrane</keyword>
<comment type="caution">
    <text evidence="8">The sequence shown here is derived from an EMBL/GenBank/DDBJ whole genome shotgun (WGS) entry which is preliminary data.</text>
</comment>
<dbReference type="AlphaFoldDB" id="A0A147F2F4"/>
<comment type="similarity">
    <text evidence="7">Belongs to the transglycosylase MltG family.</text>
</comment>
<dbReference type="CDD" id="cd08010">
    <property type="entry name" value="MltG_like"/>
    <property type="match status" value="1"/>
</dbReference>
<dbReference type="EC" id="4.2.2.29" evidence="7"/>
<comment type="catalytic activity">
    <reaction evidence="7">
        <text>a peptidoglycan chain = a peptidoglycan chain with N-acetyl-1,6-anhydromuramyl-[peptide] at the reducing end + a peptidoglycan chain with N-acetylglucosamine at the non-reducing end.</text>
        <dbReference type="EC" id="4.2.2.29"/>
    </reaction>
</comment>
<organism evidence="8 9">
    <name type="scientific">Microbacterium testaceum</name>
    <name type="common">Aureobacterium testaceum</name>
    <name type="synonym">Brevibacterium testaceum</name>
    <dbReference type="NCBI Taxonomy" id="2033"/>
    <lineage>
        <taxon>Bacteria</taxon>
        <taxon>Bacillati</taxon>
        <taxon>Actinomycetota</taxon>
        <taxon>Actinomycetes</taxon>
        <taxon>Micrococcales</taxon>
        <taxon>Microbacteriaceae</taxon>
        <taxon>Microbacterium</taxon>
    </lineage>
</organism>
<accession>A0A147F2F4</accession>
<evidence type="ECO:0000313" key="8">
    <source>
        <dbReference type="EMBL" id="KTS03830.1"/>
    </source>
</evidence>